<accession>A0A0K8U1V9</accession>
<organism evidence="1">
    <name type="scientific">Bactrocera latifrons</name>
    <name type="common">Malaysian fruit fly</name>
    <name type="synonym">Chaetodacus latifrons</name>
    <dbReference type="NCBI Taxonomy" id="174628"/>
    <lineage>
        <taxon>Eukaryota</taxon>
        <taxon>Metazoa</taxon>
        <taxon>Ecdysozoa</taxon>
        <taxon>Arthropoda</taxon>
        <taxon>Hexapoda</taxon>
        <taxon>Insecta</taxon>
        <taxon>Pterygota</taxon>
        <taxon>Neoptera</taxon>
        <taxon>Endopterygota</taxon>
        <taxon>Diptera</taxon>
        <taxon>Brachycera</taxon>
        <taxon>Muscomorpha</taxon>
        <taxon>Tephritoidea</taxon>
        <taxon>Tephritidae</taxon>
        <taxon>Bactrocera</taxon>
        <taxon>Bactrocera</taxon>
    </lineage>
</organism>
<sequence>MNLFLLDKPAPQSLTWKFSRDSNSNEESIGFDKTSQAFGSCTTTTPTFLVNRSTSQYFRSRITAQMWPPDFFWFPCLRTTMKGKHFDTTVRIQAECNSALKNIPENAFRDACNAWKSRWQRYID</sequence>
<gene>
    <name evidence="1" type="ORF">c4_g5_i1</name>
</gene>
<dbReference type="EMBL" id="GDHF01031791">
    <property type="protein sequence ID" value="JAI20523.1"/>
    <property type="molecule type" value="Transcribed_RNA"/>
</dbReference>
<protein>
    <submittedName>
        <fullName evidence="1">Uncharacterized protein</fullName>
    </submittedName>
</protein>
<proteinExistence type="predicted"/>
<feature type="non-terminal residue" evidence="1">
    <location>
        <position position="124"/>
    </location>
</feature>
<dbReference type="AlphaFoldDB" id="A0A0K8U1V9"/>
<dbReference type="GO" id="GO:0003676">
    <property type="term" value="F:nucleic acid binding"/>
    <property type="evidence" value="ECO:0007669"/>
    <property type="project" value="InterPro"/>
</dbReference>
<name>A0A0K8U1V9_BACLA</name>
<reference evidence="1" key="1">
    <citation type="submission" date="2015-06" db="EMBL/GenBank/DDBJ databases">
        <authorList>
            <person name="Hoefler B.C."/>
            <person name="Straight P.D."/>
        </authorList>
    </citation>
    <scope>NUCLEOTIDE SEQUENCE</scope>
</reference>
<evidence type="ECO:0000313" key="1">
    <source>
        <dbReference type="EMBL" id="JAI20523.1"/>
    </source>
</evidence>
<dbReference type="Gene3D" id="3.30.420.10">
    <property type="entry name" value="Ribonuclease H-like superfamily/Ribonuclease H"/>
    <property type="match status" value="1"/>
</dbReference>
<dbReference type="InterPro" id="IPR036397">
    <property type="entry name" value="RNaseH_sf"/>
</dbReference>